<dbReference type="InterPro" id="IPR000866">
    <property type="entry name" value="AhpC/TSA"/>
</dbReference>
<dbReference type="InterPro" id="IPR047262">
    <property type="entry name" value="PRX-like1"/>
</dbReference>
<feature type="domain" description="Alkyl hydroperoxide reductase subunit C/ Thiol specific antioxidant" evidence="1">
    <location>
        <begin position="52"/>
        <end position="159"/>
    </location>
</feature>
<dbReference type="GO" id="GO:0016209">
    <property type="term" value="F:antioxidant activity"/>
    <property type="evidence" value="ECO:0007669"/>
    <property type="project" value="InterPro"/>
</dbReference>
<dbReference type="EMBL" id="UINC01001793">
    <property type="protein sequence ID" value="SUZ88895.1"/>
    <property type="molecule type" value="Genomic_DNA"/>
</dbReference>
<dbReference type="SUPFAM" id="SSF52833">
    <property type="entry name" value="Thioredoxin-like"/>
    <property type="match status" value="1"/>
</dbReference>
<dbReference type="PANTHER" id="PTHR43640">
    <property type="entry name" value="OS07G0260300 PROTEIN"/>
    <property type="match status" value="1"/>
</dbReference>
<organism evidence="2">
    <name type="scientific">marine metagenome</name>
    <dbReference type="NCBI Taxonomy" id="408172"/>
    <lineage>
        <taxon>unclassified sequences</taxon>
        <taxon>metagenomes</taxon>
        <taxon>ecological metagenomes</taxon>
    </lineage>
</organism>
<reference evidence="2" key="1">
    <citation type="submission" date="2018-05" db="EMBL/GenBank/DDBJ databases">
        <authorList>
            <person name="Lanie J.A."/>
            <person name="Ng W.-L."/>
            <person name="Kazmierczak K.M."/>
            <person name="Andrzejewski T.M."/>
            <person name="Davidsen T.M."/>
            <person name="Wayne K.J."/>
            <person name="Tettelin H."/>
            <person name="Glass J.I."/>
            <person name="Rusch D."/>
            <person name="Podicherti R."/>
            <person name="Tsui H.-C.T."/>
            <person name="Winkler M.E."/>
        </authorList>
    </citation>
    <scope>NUCLEOTIDE SEQUENCE</scope>
</reference>
<proteinExistence type="predicted"/>
<dbReference type="Gene3D" id="3.40.30.10">
    <property type="entry name" value="Glutaredoxin"/>
    <property type="match status" value="1"/>
</dbReference>
<gene>
    <name evidence="2" type="ORF">METZ01_LOCUS41749</name>
</gene>
<name>A0A381RAV8_9ZZZZ</name>
<dbReference type="PANTHER" id="PTHR43640:SF1">
    <property type="entry name" value="THIOREDOXIN-DEPENDENT PEROXIREDOXIN"/>
    <property type="match status" value="1"/>
</dbReference>
<dbReference type="AlphaFoldDB" id="A0A381RAV8"/>
<protein>
    <recommendedName>
        <fullName evidence="1">Alkyl hydroperoxide reductase subunit C/ Thiol specific antioxidant domain-containing protein</fullName>
    </recommendedName>
</protein>
<dbReference type="InterPro" id="IPR036249">
    <property type="entry name" value="Thioredoxin-like_sf"/>
</dbReference>
<evidence type="ECO:0000313" key="2">
    <source>
        <dbReference type="EMBL" id="SUZ88895.1"/>
    </source>
</evidence>
<sequence>MSVETLNVLISSRTRWPNGGIQAAMNRKPIRLRQIAVAAVMMIALQSWCSTVENFSLLDQNGAPHELHGYASSKAVVLMVQGNGCPIVRNALSDIKAVRDRYAPKNITFLMINSNLQDDVAAIREESRTWNIDFAVLDDEEQGVGEALGITRTAEVLVIDTNAWDLVYRGPVNDRLTYEGQKATADRHYVAEALDAILNGLRPEFDRVGAKGCLINFPARRRHLHDVSSIDTRNVVAPSTR</sequence>
<dbReference type="GO" id="GO:0016491">
    <property type="term" value="F:oxidoreductase activity"/>
    <property type="evidence" value="ECO:0007669"/>
    <property type="project" value="InterPro"/>
</dbReference>
<evidence type="ECO:0000259" key="1">
    <source>
        <dbReference type="Pfam" id="PF00578"/>
    </source>
</evidence>
<accession>A0A381RAV8</accession>
<dbReference type="Pfam" id="PF00578">
    <property type="entry name" value="AhpC-TSA"/>
    <property type="match status" value="1"/>
</dbReference>